<name>A0ACB8SBQ0_9AGAM</name>
<accession>A0ACB8SBQ0</accession>
<dbReference type="EMBL" id="MU275839">
    <property type="protein sequence ID" value="KAI0053662.1"/>
    <property type="molecule type" value="Genomic_DNA"/>
</dbReference>
<keyword evidence="2" id="KW-1185">Reference proteome</keyword>
<proteinExistence type="predicted"/>
<evidence type="ECO:0000313" key="2">
    <source>
        <dbReference type="Proteomes" id="UP000814033"/>
    </source>
</evidence>
<sequence length="609" mass="67734">MIHTLPPPNQQTNRCFLCGELSDAHDLGNGFTACPANAESSNIGRASPAPTSSTAEVEAILLRGGSEASLTPERYPAGAGIAAQRTANAFASASSRFGSPTNRSRASSVPAEPVLYEDLPVEPMDVHVLPRENALDKANRIEHWRTYRVRSSFSKATHLSPLRQNAHRGTTTARYSGLGHSLKITNAMDNMDMLSPSNVRAAHQRTVRMSRFPSSKPRKSRHRSWENGVNKALRRLSGRRYDRHPTPPPMLYAYDIDDDMPHWTEREGPKILTFQELQDERPDLYKDPLVEYLSEQEGAEADTTLEGTTLEGTIQEHEQPDASVARPLKSILKVRGTGDTPPPADDDDDDSMTYIAPARATRAQQEAARRDLRMGMAVKQRKELEMLAAWHRMIYERIPIVNPEPEDSYSEAPLTPPPACVDDTMARCFDPVKAAAPPPSVTSNSVADDQTTRLATHRPWQYVKETLDNAQQPLFAYYHTYAQNIARAKEEITAAGLKSGLVQPNSNAETWWIVIGRDDEGLKEFALAHEQSTRSEVGNFHMQMGPLRWGASVQEIEEVLRKADVGKDLPPQLPVQIMPPGVVPWGMLICCLLFAWASLFFSRALWTCS</sequence>
<protein>
    <submittedName>
        <fullName evidence="1">Uncharacterized protein</fullName>
    </submittedName>
</protein>
<dbReference type="Proteomes" id="UP000814033">
    <property type="component" value="Unassembled WGS sequence"/>
</dbReference>
<evidence type="ECO:0000313" key="1">
    <source>
        <dbReference type="EMBL" id="KAI0053662.1"/>
    </source>
</evidence>
<reference evidence="1" key="1">
    <citation type="submission" date="2021-02" db="EMBL/GenBank/DDBJ databases">
        <authorList>
            <consortium name="DOE Joint Genome Institute"/>
            <person name="Ahrendt S."/>
            <person name="Looney B.P."/>
            <person name="Miyauchi S."/>
            <person name="Morin E."/>
            <person name="Drula E."/>
            <person name="Courty P.E."/>
            <person name="Chicoki N."/>
            <person name="Fauchery L."/>
            <person name="Kohler A."/>
            <person name="Kuo A."/>
            <person name="Labutti K."/>
            <person name="Pangilinan J."/>
            <person name="Lipzen A."/>
            <person name="Riley R."/>
            <person name="Andreopoulos W."/>
            <person name="He G."/>
            <person name="Johnson J."/>
            <person name="Barry K.W."/>
            <person name="Grigoriev I.V."/>
            <person name="Nagy L."/>
            <person name="Hibbett D."/>
            <person name="Henrissat B."/>
            <person name="Matheny P.B."/>
            <person name="Labbe J."/>
            <person name="Martin F."/>
        </authorList>
    </citation>
    <scope>NUCLEOTIDE SEQUENCE</scope>
    <source>
        <strain evidence="1">FP105234-sp</strain>
    </source>
</reference>
<comment type="caution">
    <text evidence="1">The sequence shown here is derived from an EMBL/GenBank/DDBJ whole genome shotgun (WGS) entry which is preliminary data.</text>
</comment>
<gene>
    <name evidence="1" type="ORF">FA95DRAFT_474647</name>
</gene>
<reference evidence="1" key="2">
    <citation type="journal article" date="2022" name="New Phytol.">
        <title>Evolutionary transition to the ectomycorrhizal habit in the genomes of a hyperdiverse lineage of mushroom-forming fungi.</title>
        <authorList>
            <person name="Looney B."/>
            <person name="Miyauchi S."/>
            <person name="Morin E."/>
            <person name="Drula E."/>
            <person name="Courty P.E."/>
            <person name="Kohler A."/>
            <person name="Kuo A."/>
            <person name="LaButti K."/>
            <person name="Pangilinan J."/>
            <person name="Lipzen A."/>
            <person name="Riley R."/>
            <person name="Andreopoulos W."/>
            <person name="He G."/>
            <person name="Johnson J."/>
            <person name="Nolan M."/>
            <person name="Tritt A."/>
            <person name="Barry K.W."/>
            <person name="Grigoriev I.V."/>
            <person name="Nagy L.G."/>
            <person name="Hibbett D."/>
            <person name="Henrissat B."/>
            <person name="Matheny P.B."/>
            <person name="Labbe J."/>
            <person name="Martin F.M."/>
        </authorList>
    </citation>
    <scope>NUCLEOTIDE SEQUENCE</scope>
    <source>
        <strain evidence="1">FP105234-sp</strain>
    </source>
</reference>
<organism evidence="1 2">
    <name type="scientific">Auriscalpium vulgare</name>
    <dbReference type="NCBI Taxonomy" id="40419"/>
    <lineage>
        <taxon>Eukaryota</taxon>
        <taxon>Fungi</taxon>
        <taxon>Dikarya</taxon>
        <taxon>Basidiomycota</taxon>
        <taxon>Agaricomycotina</taxon>
        <taxon>Agaricomycetes</taxon>
        <taxon>Russulales</taxon>
        <taxon>Auriscalpiaceae</taxon>
        <taxon>Auriscalpium</taxon>
    </lineage>
</organism>